<protein>
    <submittedName>
        <fullName evidence="2">Methyltransferase</fullName>
    </submittedName>
</protein>
<dbReference type="Proteomes" id="UP000018890">
    <property type="component" value="Unassembled WGS sequence"/>
</dbReference>
<dbReference type="Gene3D" id="2.20.25.110">
    <property type="entry name" value="S-adenosyl-L-methionine-dependent methyltransferases"/>
    <property type="match status" value="1"/>
</dbReference>
<keyword evidence="2" id="KW-0489">Methyltransferase</keyword>
<dbReference type="EMBL" id="BAUT01000007">
    <property type="protein sequence ID" value="GAE25187.1"/>
    <property type="molecule type" value="Genomic_DNA"/>
</dbReference>
<dbReference type="InterPro" id="IPR029063">
    <property type="entry name" value="SAM-dependent_MTases_sf"/>
</dbReference>
<dbReference type="AlphaFoldDB" id="W4PZM1"/>
<accession>W4PZM1</accession>
<dbReference type="CDD" id="cd02440">
    <property type="entry name" value="AdoMet_MTases"/>
    <property type="match status" value="1"/>
</dbReference>
<keyword evidence="3" id="KW-1185">Reference proteome</keyword>
<evidence type="ECO:0000313" key="3">
    <source>
        <dbReference type="Proteomes" id="UP000018890"/>
    </source>
</evidence>
<dbReference type="GO" id="GO:0032259">
    <property type="term" value="P:methylation"/>
    <property type="evidence" value="ECO:0007669"/>
    <property type="project" value="UniProtKB-KW"/>
</dbReference>
<dbReference type="OrthoDB" id="9804312at2"/>
<feature type="domain" description="Methyltransferase" evidence="1">
    <location>
        <begin position="40"/>
        <end position="135"/>
    </location>
</feature>
<gene>
    <name evidence="2" type="ORF">JCM9140_1167</name>
</gene>
<dbReference type="InterPro" id="IPR041698">
    <property type="entry name" value="Methyltransf_25"/>
</dbReference>
<evidence type="ECO:0000259" key="1">
    <source>
        <dbReference type="Pfam" id="PF13649"/>
    </source>
</evidence>
<proteinExistence type="predicted"/>
<reference evidence="2" key="1">
    <citation type="journal article" date="2014" name="Genome Announc.">
        <title>Draft Genome Sequences of Three Alkaliphilic Bacillus Strains, Bacillus wakoensis JCM 9140T, Bacillus akibai JCM 9157T, and Bacillus hemicellulosilyticus JCM 9152T.</title>
        <authorList>
            <person name="Yuki M."/>
            <person name="Oshima K."/>
            <person name="Suda W."/>
            <person name="Oshida Y."/>
            <person name="Kitamura K."/>
            <person name="Iida T."/>
            <person name="Hattori M."/>
            <person name="Ohkuma M."/>
        </authorList>
    </citation>
    <scope>NUCLEOTIDE SEQUENCE [LARGE SCALE GENOMIC DNA]</scope>
    <source>
        <strain evidence="2">JCM 9140</strain>
    </source>
</reference>
<evidence type="ECO:0000313" key="2">
    <source>
        <dbReference type="EMBL" id="GAE25187.1"/>
    </source>
</evidence>
<comment type="caution">
    <text evidence="2">The sequence shown here is derived from an EMBL/GenBank/DDBJ whole genome shotgun (WGS) entry which is preliminary data.</text>
</comment>
<dbReference type="Gene3D" id="3.40.50.150">
    <property type="entry name" value="Vaccinia Virus protein VP39"/>
    <property type="match status" value="1"/>
</dbReference>
<dbReference type="STRING" id="1236970.JCM9140_1167"/>
<dbReference type="RefSeq" id="WP_034743234.1">
    <property type="nucleotide sequence ID" value="NZ_BAUT01000007.1"/>
</dbReference>
<name>W4PZM1_9BACI</name>
<sequence>MTHFYHSLSAEVYDLDKPIGHSFGDVEYYIERLASCTGPILEPAVGTGRILIPLLEQGFHVEGVDSSPEMLAICEKHCKNRGLSPALMKANMESFTSSTKYEAIIVPTGSFLLLHKRDASIQALNNFYQHLIDGGRVIIDLFLQTDLVLEQPTTKTWRTNQGDLITYESKTIKVDYLHQYTISLGRYEKWKNGALIQTELEQFPLRWYGIDEFKLILKEVGFQNIVISSDYQYGKEPTNANQTITFEATK</sequence>
<dbReference type="Pfam" id="PF13649">
    <property type="entry name" value="Methyltransf_25"/>
    <property type="match status" value="1"/>
</dbReference>
<dbReference type="GO" id="GO:0008168">
    <property type="term" value="F:methyltransferase activity"/>
    <property type="evidence" value="ECO:0007669"/>
    <property type="project" value="UniProtKB-KW"/>
</dbReference>
<keyword evidence="2" id="KW-0808">Transferase</keyword>
<dbReference type="SUPFAM" id="SSF53335">
    <property type="entry name" value="S-adenosyl-L-methionine-dependent methyltransferases"/>
    <property type="match status" value="1"/>
</dbReference>
<organism evidence="2 3">
    <name type="scientific">Halalkalibacter wakoensis JCM 9140</name>
    <dbReference type="NCBI Taxonomy" id="1236970"/>
    <lineage>
        <taxon>Bacteria</taxon>
        <taxon>Bacillati</taxon>
        <taxon>Bacillota</taxon>
        <taxon>Bacilli</taxon>
        <taxon>Bacillales</taxon>
        <taxon>Bacillaceae</taxon>
        <taxon>Halalkalibacter</taxon>
    </lineage>
</organism>